<accession>M2P6Z8</accession>
<dbReference type="RefSeq" id="WP_004804051.1">
    <property type="nucleotide sequence ID" value="NZ_KB446649.1"/>
</dbReference>
<dbReference type="AlphaFoldDB" id="M2P6Z8"/>
<name>M2P6Z8_9FIRM</name>
<reference evidence="1 2" key="1">
    <citation type="submission" date="2013-02" db="EMBL/GenBank/DDBJ databases">
        <title>The Genome Sequence of Lactobacillus catenaformis F0143.</title>
        <authorList>
            <consortium name="The Broad Institute Genome Sequencing Platform"/>
            <person name="Earl A."/>
            <person name="Ward D."/>
            <person name="Feldgarden M."/>
            <person name="Gevers D."/>
            <person name="Izard J."/>
            <person name="Blanton J.M."/>
            <person name="Mathney J."/>
            <person name="Dewhirst F.E."/>
            <person name="Young S.K."/>
            <person name="Zeng Q."/>
            <person name="Gargeya S."/>
            <person name="Fitzgerald M."/>
            <person name="Haas B."/>
            <person name="Abouelleil A."/>
            <person name="Alvarado L."/>
            <person name="Arachchi H.M."/>
            <person name="Berlin A."/>
            <person name="Chapman S.B."/>
            <person name="Gearin G."/>
            <person name="Goldberg J."/>
            <person name="Griggs A."/>
            <person name="Gujja S."/>
            <person name="Hansen M."/>
            <person name="Heiman D."/>
            <person name="Howarth C."/>
            <person name="Larimer J."/>
            <person name="Lui A."/>
            <person name="MacDonald P.J.P."/>
            <person name="McCowen C."/>
            <person name="Montmayeur A."/>
            <person name="Murphy C."/>
            <person name="Neiman D."/>
            <person name="Pearson M."/>
            <person name="Priest M."/>
            <person name="Roberts A."/>
            <person name="Saif S."/>
            <person name="Shea T."/>
            <person name="Sisk P."/>
            <person name="Stolte C."/>
            <person name="Sykes S."/>
            <person name="Wortman J."/>
            <person name="Nusbaum C."/>
            <person name="Birren B."/>
        </authorList>
    </citation>
    <scope>NUCLEOTIDE SEQUENCE [LARGE SCALE GENOMIC DNA]</scope>
    <source>
        <strain evidence="1 2">OT 569</strain>
    </source>
</reference>
<keyword evidence="2" id="KW-1185">Reference proteome</keyword>
<dbReference type="OrthoDB" id="190848at2"/>
<protein>
    <recommendedName>
        <fullName evidence="3">DUF2971 domain-containing protein</fullName>
    </recommendedName>
</protein>
<evidence type="ECO:0000313" key="2">
    <source>
        <dbReference type="Proteomes" id="UP000011758"/>
    </source>
</evidence>
<proteinExistence type="predicted"/>
<dbReference type="Proteomes" id="UP000011758">
    <property type="component" value="Unassembled WGS sequence"/>
</dbReference>
<sequence>MKLYKYTNIDYAIKALEYGIYAGRLNQLNDPYEGEGILYPESYRICSLTSSSKAMLMWAYYGYHRECCIGYHIADEHVRKVIYTSDYYDHIDMTNEELIENLYCKAKEWNHENEYRIICHTSQYDPSLWFNNEENYYFKARPFEITFGLNTNFKEERVQKLLNYILEHKDNLKVNKCRLSHKKYEIVYHKQFDFKKEIIK</sequence>
<dbReference type="eggNOG" id="COG0457">
    <property type="taxonomic scope" value="Bacteria"/>
</dbReference>
<evidence type="ECO:0000313" key="1">
    <source>
        <dbReference type="EMBL" id="EMD16022.1"/>
    </source>
</evidence>
<dbReference type="BioCyc" id="ECAT999415-HMP:GTTI-1756-MONOMER"/>
<dbReference type="EMBL" id="AGEJ01000025">
    <property type="protein sequence ID" value="EMD16022.1"/>
    <property type="molecule type" value="Genomic_DNA"/>
</dbReference>
<comment type="caution">
    <text evidence="1">The sequence shown here is derived from an EMBL/GenBank/DDBJ whole genome shotgun (WGS) entry which is preliminary data.</text>
</comment>
<gene>
    <name evidence="1" type="ORF">HMPREF9943_01694</name>
</gene>
<organism evidence="1 2">
    <name type="scientific">Eggerthia catenaformis OT 569 = DSM 20559</name>
    <dbReference type="NCBI Taxonomy" id="999415"/>
    <lineage>
        <taxon>Bacteria</taxon>
        <taxon>Bacillati</taxon>
        <taxon>Bacillota</taxon>
        <taxon>Erysipelotrichia</taxon>
        <taxon>Erysipelotrichales</taxon>
        <taxon>Coprobacillaceae</taxon>
        <taxon>Eggerthia</taxon>
    </lineage>
</organism>
<dbReference type="STRING" id="999415.HMPREF9943_01694"/>
<evidence type="ECO:0008006" key="3">
    <source>
        <dbReference type="Google" id="ProtNLM"/>
    </source>
</evidence>